<dbReference type="GO" id="GO:0005886">
    <property type="term" value="C:plasma membrane"/>
    <property type="evidence" value="ECO:0007669"/>
    <property type="project" value="UniProtKB-SubCell"/>
</dbReference>
<dbReference type="Gene3D" id="3.30.70.100">
    <property type="match status" value="1"/>
</dbReference>
<gene>
    <name evidence="10" type="ORF">IE331_09750</name>
</gene>
<feature type="transmembrane region" description="Helical" evidence="7">
    <location>
        <begin position="47"/>
        <end position="70"/>
    </location>
</feature>
<dbReference type="GO" id="GO:0008381">
    <property type="term" value="F:mechanosensitive monoatomic ion channel activity"/>
    <property type="evidence" value="ECO:0007669"/>
    <property type="project" value="InterPro"/>
</dbReference>
<dbReference type="InterPro" id="IPR011066">
    <property type="entry name" value="MscS_channel_C_sf"/>
</dbReference>
<dbReference type="RefSeq" id="WP_192142909.1">
    <property type="nucleotide sequence ID" value="NZ_JACYXZ010000002.1"/>
</dbReference>
<comment type="caution">
    <text evidence="10">The sequence shown here is derived from an EMBL/GenBank/DDBJ whole genome shotgun (WGS) entry which is preliminary data.</text>
</comment>
<evidence type="ECO:0000256" key="2">
    <source>
        <dbReference type="ARBA" id="ARBA00008017"/>
    </source>
</evidence>
<comment type="subcellular location">
    <subcellularLocation>
        <location evidence="1">Cell membrane</location>
        <topology evidence="1">Multi-pass membrane protein</topology>
    </subcellularLocation>
</comment>
<organism evidence="10 11">
    <name type="scientific">Nocardioides donggukensis</name>
    <dbReference type="NCBI Taxonomy" id="2774019"/>
    <lineage>
        <taxon>Bacteria</taxon>
        <taxon>Bacillati</taxon>
        <taxon>Actinomycetota</taxon>
        <taxon>Actinomycetes</taxon>
        <taxon>Propionibacteriales</taxon>
        <taxon>Nocardioidaceae</taxon>
        <taxon>Nocardioides</taxon>
    </lineage>
</organism>
<dbReference type="Gene3D" id="2.30.30.60">
    <property type="match status" value="1"/>
</dbReference>
<feature type="domain" description="Mechanosensitive ion channel MscS C-terminal" evidence="9">
    <location>
        <begin position="167"/>
        <end position="249"/>
    </location>
</feature>
<dbReference type="SUPFAM" id="SSF50182">
    <property type="entry name" value="Sm-like ribonucleoproteins"/>
    <property type="match status" value="1"/>
</dbReference>
<evidence type="ECO:0000259" key="8">
    <source>
        <dbReference type="Pfam" id="PF00924"/>
    </source>
</evidence>
<dbReference type="PANTHER" id="PTHR30221:SF1">
    <property type="entry name" value="SMALL-CONDUCTANCE MECHANOSENSITIVE CHANNEL"/>
    <property type="match status" value="1"/>
</dbReference>
<evidence type="ECO:0000313" key="10">
    <source>
        <dbReference type="EMBL" id="MBD8869906.1"/>
    </source>
</evidence>
<dbReference type="Pfam" id="PF21082">
    <property type="entry name" value="MS_channel_3rd"/>
    <property type="match status" value="1"/>
</dbReference>
<evidence type="ECO:0000256" key="7">
    <source>
        <dbReference type="SAM" id="Phobius"/>
    </source>
</evidence>
<evidence type="ECO:0000259" key="9">
    <source>
        <dbReference type="Pfam" id="PF21082"/>
    </source>
</evidence>
<keyword evidence="4 7" id="KW-0812">Transmembrane</keyword>
<comment type="similarity">
    <text evidence="2">Belongs to the MscS (TC 1.A.23) family.</text>
</comment>
<dbReference type="Gene3D" id="1.10.287.1260">
    <property type="match status" value="1"/>
</dbReference>
<evidence type="ECO:0000256" key="4">
    <source>
        <dbReference type="ARBA" id="ARBA00022692"/>
    </source>
</evidence>
<dbReference type="EMBL" id="JACYXZ010000002">
    <property type="protein sequence ID" value="MBD8869906.1"/>
    <property type="molecule type" value="Genomic_DNA"/>
</dbReference>
<dbReference type="SUPFAM" id="SSF82689">
    <property type="entry name" value="Mechanosensitive channel protein MscS (YggB), C-terminal domain"/>
    <property type="match status" value="1"/>
</dbReference>
<keyword evidence="11" id="KW-1185">Reference proteome</keyword>
<sequence length="278" mass="30001">MSDDVSLTQVLLALGVFAGGIAVAAMLRVLLVRLLDRGDADRYAGKLVGRFVGLVVVMIGAVYALGLVGIRVGPLLGALGVGGIALAFAAQDILQNFVAGVLLQVRRPFRVGDQIRSGEFDGVIRDVNLRTVELTTYDGLTVYLPNAEVLKAPIVNYTRTPNSRTSLTVGVAYDTDLRQARETLQEACASAEGVREDPPPEVWVEEFADSSINLAVRYWHRADIASMWRVRSAVAMAVKEALDRAEITIPFPQSTLWFGPGSTTLHVRQPQDGADPEA</sequence>
<evidence type="ECO:0000256" key="3">
    <source>
        <dbReference type="ARBA" id="ARBA00022475"/>
    </source>
</evidence>
<dbReference type="InterPro" id="IPR010920">
    <property type="entry name" value="LSM_dom_sf"/>
</dbReference>
<evidence type="ECO:0000256" key="5">
    <source>
        <dbReference type="ARBA" id="ARBA00022989"/>
    </source>
</evidence>
<dbReference type="AlphaFoldDB" id="A0A927K8V9"/>
<proteinExistence type="inferred from homology"/>
<keyword evidence="3" id="KW-1003">Cell membrane</keyword>
<dbReference type="InterPro" id="IPR006685">
    <property type="entry name" value="MscS_channel_2nd"/>
</dbReference>
<name>A0A927K8V9_9ACTN</name>
<evidence type="ECO:0000256" key="6">
    <source>
        <dbReference type="ARBA" id="ARBA00023136"/>
    </source>
</evidence>
<protein>
    <submittedName>
        <fullName evidence="10">Mechanosensitive ion channel family protein</fullName>
    </submittedName>
</protein>
<keyword evidence="5 7" id="KW-1133">Transmembrane helix</keyword>
<reference evidence="10" key="1">
    <citation type="submission" date="2020-09" db="EMBL/GenBank/DDBJ databases">
        <title>Nocardioides sp. strain MJB4 16S ribosomal RNA gene Genome sequencing and assembly.</title>
        <authorList>
            <person name="Kim I."/>
        </authorList>
    </citation>
    <scope>NUCLEOTIDE SEQUENCE</scope>
    <source>
        <strain evidence="10">MJB4</strain>
    </source>
</reference>
<dbReference type="Proteomes" id="UP000616839">
    <property type="component" value="Unassembled WGS sequence"/>
</dbReference>
<feature type="domain" description="Mechanosensitive ion channel MscS" evidence="8">
    <location>
        <begin position="92"/>
        <end position="159"/>
    </location>
</feature>
<evidence type="ECO:0000313" key="11">
    <source>
        <dbReference type="Proteomes" id="UP000616839"/>
    </source>
</evidence>
<dbReference type="InterPro" id="IPR049278">
    <property type="entry name" value="MS_channel_C"/>
</dbReference>
<accession>A0A927K8V9</accession>
<keyword evidence="6 7" id="KW-0472">Membrane</keyword>
<dbReference type="PANTHER" id="PTHR30221">
    <property type="entry name" value="SMALL-CONDUCTANCE MECHANOSENSITIVE CHANNEL"/>
    <property type="match status" value="1"/>
</dbReference>
<dbReference type="InterPro" id="IPR023408">
    <property type="entry name" value="MscS_beta-dom_sf"/>
</dbReference>
<feature type="transmembrane region" description="Helical" evidence="7">
    <location>
        <begin position="12"/>
        <end position="35"/>
    </location>
</feature>
<dbReference type="Pfam" id="PF00924">
    <property type="entry name" value="MS_channel_2nd"/>
    <property type="match status" value="1"/>
</dbReference>
<dbReference type="InterPro" id="IPR045275">
    <property type="entry name" value="MscS_archaea/bacteria_type"/>
</dbReference>
<evidence type="ECO:0000256" key="1">
    <source>
        <dbReference type="ARBA" id="ARBA00004651"/>
    </source>
</evidence>
<dbReference type="InterPro" id="IPR011014">
    <property type="entry name" value="MscS_channel_TM-2"/>
</dbReference>
<dbReference type="SUPFAM" id="SSF82861">
    <property type="entry name" value="Mechanosensitive channel protein MscS (YggB), transmembrane region"/>
    <property type="match status" value="1"/>
</dbReference>